<dbReference type="Gene3D" id="1.20.1600.10">
    <property type="entry name" value="Outer membrane efflux proteins (OEP)"/>
    <property type="match status" value="1"/>
</dbReference>
<evidence type="ECO:0000313" key="4">
    <source>
        <dbReference type="Proteomes" id="UP000044098"/>
    </source>
</evidence>
<comment type="similarity">
    <text evidence="1">Belongs to the outer membrane factor (OMF) (TC 1.B.17) family.</text>
</comment>
<dbReference type="AlphaFoldDB" id="A0AAD2IW44"/>
<reference evidence="3 4" key="1">
    <citation type="submission" date="2015-09" db="EMBL/GenBank/DDBJ databases">
        <authorList>
            <consortium name="Pathogen Informatics"/>
        </authorList>
    </citation>
    <scope>NUCLEOTIDE SEQUENCE [LARGE SCALE GENOMIC DNA]</scope>
    <source>
        <strain evidence="3 4">2789STDY5608625</strain>
    </source>
</reference>
<feature type="coiled-coil region" evidence="2">
    <location>
        <begin position="281"/>
        <end position="317"/>
    </location>
</feature>
<evidence type="ECO:0000256" key="2">
    <source>
        <dbReference type="SAM" id="Coils"/>
    </source>
</evidence>
<accession>A0AAD2IW44</accession>
<dbReference type="EMBL" id="CYTK01000001">
    <property type="protein sequence ID" value="CUI54288.1"/>
    <property type="molecule type" value="Genomic_DNA"/>
</dbReference>
<dbReference type="SUPFAM" id="SSF56954">
    <property type="entry name" value="Outer membrane efflux proteins (OEP)"/>
    <property type="match status" value="1"/>
</dbReference>
<dbReference type="GO" id="GO:0015562">
    <property type="term" value="F:efflux transmembrane transporter activity"/>
    <property type="evidence" value="ECO:0007669"/>
    <property type="project" value="InterPro"/>
</dbReference>
<dbReference type="Proteomes" id="UP000044098">
    <property type="component" value="Unassembled WGS sequence"/>
</dbReference>
<dbReference type="PANTHER" id="PTHR30203">
    <property type="entry name" value="OUTER MEMBRANE CATION EFFLUX PROTEIN"/>
    <property type="match status" value="1"/>
</dbReference>
<dbReference type="InterPro" id="IPR003423">
    <property type="entry name" value="OMP_efflux"/>
</dbReference>
<protein>
    <submittedName>
        <fullName evidence="3">Type I secretion outer membrane protein, TolC family</fullName>
    </submittedName>
</protein>
<gene>
    <name evidence="3" type="ORF">ERS370000_00855</name>
</gene>
<organism evidence="3 4">
    <name type="scientific">Achromobacter aegrifaciens</name>
    <dbReference type="NCBI Taxonomy" id="1287736"/>
    <lineage>
        <taxon>Bacteria</taxon>
        <taxon>Pseudomonadati</taxon>
        <taxon>Pseudomonadota</taxon>
        <taxon>Betaproteobacteria</taxon>
        <taxon>Burkholderiales</taxon>
        <taxon>Alcaligenaceae</taxon>
        <taxon>Achromobacter</taxon>
    </lineage>
</organism>
<dbReference type="InterPro" id="IPR010131">
    <property type="entry name" value="MdtP/NodT-like"/>
</dbReference>
<dbReference type="PANTHER" id="PTHR30203:SF30">
    <property type="entry name" value="OUTER MEMBRANE PROTEIN-RELATED"/>
    <property type="match status" value="1"/>
</dbReference>
<sequence>MFLAPTPRKATLIELRPNLSPDTRLKDCEPYVQKASEKWDFSDFFHATHTHSQRKTHNPQRYLPAALTGLFLLTCDAVFGADVLYSEYQAKQQQSAFAFSLEEAIALAVRDNRLVKSAYVQRISQKFDLYVSEGKFYPKLLLTTSALTSKVNGTSSNAKDLNTNASVTLPTGATVSIANVQGRSTSGKSSSTSVTLSQPLLKNAGIDANTASVRIARLDDEISRLALKATLSQTVAQVIYAYRELLRAQEQKVIAEAALARNKDLYEVNRSLIAAGRMAKVEILQTQAEVANREVALEEAENQIDAARLALVALLALEPRTPLYATAPTSVDWRPTDPTRALETALTLQPDYLSMKILVERAKISLDYAKNQQLWDLSLVATRTQARSGGASPGAMDIQASGARTGGSYAGLQLTIPFGDRSIKQPEVRASVDLHTQELKLLETRQTVEHRIRDATRNVQTRWRQLELSIKARDLSRQKLEAEKEKLQVGQSSNFQVLSFENDLRNAENARLNAQITYLNTLTELDERMGKTLDVWSIPIIQTNGYEN</sequence>
<evidence type="ECO:0000313" key="3">
    <source>
        <dbReference type="EMBL" id="CUI54288.1"/>
    </source>
</evidence>
<dbReference type="Pfam" id="PF02321">
    <property type="entry name" value="OEP"/>
    <property type="match status" value="1"/>
</dbReference>
<name>A0AAD2IW44_ACHAE</name>
<proteinExistence type="inferred from homology"/>
<evidence type="ECO:0000256" key="1">
    <source>
        <dbReference type="ARBA" id="ARBA00007613"/>
    </source>
</evidence>
<comment type="caution">
    <text evidence="3">The sequence shown here is derived from an EMBL/GenBank/DDBJ whole genome shotgun (WGS) entry which is preliminary data.</text>
</comment>
<keyword evidence="2" id="KW-0175">Coiled coil</keyword>